<dbReference type="eggNOG" id="ENOG5030E01">
    <property type="taxonomic scope" value="Bacteria"/>
</dbReference>
<dbReference type="AlphaFoldDB" id="A0A081L898"/>
<accession>A0A081L898</accession>
<protein>
    <submittedName>
        <fullName evidence="1">Uncharacterized protein</fullName>
    </submittedName>
</protein>
<proteinExistence type="predicted"/>
<sequence>MANTCPYCGTNLKTEIDFFFCDFCEMNLSLNQIQKDGERIQIINREVNSSYLNMTTPELMTFSTWELILLLREARKVRTSFYKRNFESRIHKETREGDELLQSYKLSTKKMYVIENILKVRLGYIPSNLNKSFLNNYKKNIENPKYKAKMLIWET</sequence>
<comment type="caution">
    <text evidence="1">The sequence shown here is derived from an EMBL/GenBank/DDBJ whole genome shotgun (WGS) entry which is preliminary data.</text>
</comment>
<evidence type="ECO:0000313" key="1">
    <source>
        <dbReference type="EMBL" id="KEP25474.1"/>
    </source>
</evidence>
<reference evidence="1 2" key="1">
    <citation type="submission" date="2012-09" db="EMBL/GenBank/DDBJ databases">
        <title>Genome Sequence of Bacillus sp. DW5-4.</title>
        <authorList>
            <person name="Lai Q."/>
            <person name="Liu Y."/>
            <person name="Shao Z."/>
        </authorList>
    </citation>
    <scope>NUCLEOTIDE SEQUENCE [LARGE SCALE GENOMIC DNA]</scope>
    <source>
        <strain evidence="1 2">DW5-4</strain>
    </source>
</reference>
<dbReference type="Proteomes" id="UP000028091">
    <property type="component" value="Unassembled WGS sequence"/>
</dbReference>
<evidence type="ECO:0000313" key="2">
    <source>
        <dbReference type="Proteomes" id="UP000028091"/>
    </source>
</evidence>
<dbReference type="RefSeq" id="WP_034323877.1">
    <property type="nucleotide sequence ID" value="NZ_JOTP01000022.1"/>
</dbReference>
<dbReference type="OrthoDB" id="2617774at2"/>
<keyword evidence="2" id="KW-1185">Reference proteome</keyword>
<dbReference type="EMBL" id="JOTP01000022">
    <property type="protein sequence ID" value="KEP25474.1"/>
    <property type="molecule type" value="Genomic_DNA"/>
</dbReference>
<gene>
    <name evidence="1" type="ORF">BA70_08745</name>
</gene>
<name>A0A081L898_9BACI</name>
<organism evidence="1 2">
    <name type="scientific">Bacillus zhangzhouensis</name>
    <dbReference type="NCBI Taxonomy" id="1178540"/>
    <lineage>
        <taxon>Bacteria</taxon>
        <taxon>Bacillati</taxon>
        <taxon>Bacillota</taxon>
        <taxon>Bacilli</taxon>
        <taxon>Bacillales</taxon>
        <taxon>Bacillaceae</taxon>
        <taxon>Bacillus</taxon>
    </lineage>
</organism>